<name>A0A1I7WPF9_HETBA</name>
<organism evidence="1 2">
    <name type="scientific">Heterorhabditis bacteriophora</name>
    <name type="common">Entomopathogenic nematode worm</name>
    <dbReference type="NCBI Taxonomy" id="37862"/>
    <lineage>
        <taxon>Eukaryota</taxon>
        <taxon>Metazoa</taxon>
        <taxon>Ecdysozoa</taxon>
        <taxon>Nematoda</taxon>
        <taxon>Chromadorea</taxon>
        <taxon>Rhabditida</taxon>
        <taxon>Rhabditina</taxon>
        <taxon>Rhabditomorpha</taxon>
        <taxon>Strongyloidea</taxon>
        <taxon>Heterorhabditidae</taxon>
        <taxon>Heterorhabditis</taxon>
    </lineage>
</organism>
<dbReference type="AlphaFoldDB" id="A0A1I7WPF9"/>
<protein>
    <submittedName>
        <fullName evidence="2">Uncharacterized protein</fullName>
    </submittedName>
</protein>
<keyword evidence="1" id="KW-1185">Reference proteome</keyword>
<evidence type="ECO:0000313" key="1">
    <source>
        <dbReference type="Proteomes" id="UP000095283"/>
    </source>
</evidence>
<sequence length="123" mass="15307">MTPPRRTPTHQWRTLRRMTSNRLTTHPYPLHHTHTLYIEIYCFAWHRLDDDSVYLPQTWVIKPKMTPPRRTPTHQWRTLRRMTSNRLTTHPYPLHHTHTLYIEIYCFAWHRLDDDVQLVQYYF</sequence>
<dbReference type="Proteomes" id="UP000095283">
    <property type="component" value="Unplaced"/>
</dbReference>
<evidence type="ECO:0000313" key="2">
    <source>
        <dbReference type="WBParaSite" id="Hba_07045"/>
    </source>
</evidence>
<accession>A0A1I7WPF9</accession>
<reference evidence="2" key="1">
    <citation type="submission" date="2016-11" db="UniProtKB">
        <authorList>
            <consortium name="WormBaseParasite"/>
        </authorList>
    </citation>
    <scope>IDENTIFICATION</scope>
</reference>
<dbReference type="WBParaSite" id="Hba_07045">
    <property type="protein sequence ID" value="Hba_07045"/>
    <property type="gene ID" value="Hba_07045"/>
</dbReference>
<proteinExistence type="predicted"/>